<dbReference type="PROSITE" id="PS00675">
    <property type="entry name" value="SIGMA54_INTERACT_1"/>
    <property type="match status" value="1"/>
</dbReference>
<dbReference type="InterPro" id="IPR009057">
    <property type="entry name" value="Homeodomain-like_sf"/>
</dbReference>
<feature type="modified residue" description="4-aspartylphosphate" evidence="6">
    <location>
        <position position="54"/>
    </location>
</feature>
<dbReference type="PANTHER" id="PTHR32071">
    <property type="entry name" value="TRANSCRIPTIONAL REGULATORY PROTEIN"/>
    <property type="match status" value="1"/>
</dbReference>
<keyword evidence="6" id="KW-0597">Phosphoprotein</keyword>
<dbReference type="SUPFAM" id="SSF52172">
    <property type="entry name" value="CheY-like"/>
    <property type="match status" value="1"/>
</dbReference>
<dbReference type="Pfam" id="PF00158">
    <property type="entry name" value="Sigma54_activat"/>
    <property type="match status" value="1"/>
</dbReference>
<dbReference type="PROSITE" id="PS50110">
    <property type="entry name" value="RESPONSE_REGULATORY"/>
    <property type="match status" value="1"/>
</dbReference>
<dbReference type="InterPro" id="IPR025944">
    <property type="entry name" value="Sigma_54_int_dom_CS"/>
</dbReference>
<proteinExistence type="predicted"/>
<dbReference type="InterPro" id="IPR027417">
    <property type="entry name" value="P-loop_NTPase"/>
</dbReference>
<protein>
    <submittedName>
        <fullName evidence="9">Sigma-54 dependent transcriptional regulator</fullName>
    </submittedName>
</protein>
<evidence type="ECO:0000256" key="2">
    <source>
        <dbReference type="ARBA" id="ARBA00022840"/>
    </source>
</evidence>
<dbReference type="InterPro" id="IPR002078">
    <property type="entry name" value="Sigma_54_int"/>
</dbReference>
<evidence type="ECO:0000256" key="4">
    <source>
        <dbReference type="ARBA" id="ARBA00023125"/>
    </source>
</evidence>
<dbReference type="InterPro" id="IPR058031">
    <property type="entry name" value="AAA_lid_NorR"/>
</dbReference>
<dbReference type="InterPro" id="IPR002197">
    <property type="entry name" value="HTH_Fis"/>
</dbReference>
<dbReference type="InterPro" id="IPR011006">
    <property type="entry name" value="CheY-like_superfamily"/>
</dbReference>
<evidence type="ECO:0000256" key="5">
    <source>
        <dbReference type="ARBA" id="ARBA00023163"/>
    </source>
</evidence>
<dbReference type="CDD" id="cd00009">
    <property type="entry name" value="AAA"/>
    <property type="match status" value="1"/>
</dbReference>
<dbReference type="SUPFAM" id="SSF46689">
    <property type="entry name" value="Homeodomain-like"/>
    <property type="match status" value="1"/>
</dbReference>
<dbReference type="PROSITE" id="PS50045">
    <property type="entry name" value="SIGMA54_INTERACT_4"/>
    <property type="match status" value="1"/>
</dbReference>
<evidence type="ECO:0000256" key="3">
    <source>
        <dbReference type="ARBA" id="ARBA00023015"/>
    </source>
</evidence>
<dbReference type="Gene3D" id="3.40.50.2300">
    <property type="match status" value="1"/>
</dbReference>
<dbReference type="SMART" id="SM00448">
    <property type="entry name" value="REC"/>
    <property type="match status" value="1"/>
</dbReference>
<name>A0ABT1F579_9GAMM</name>
<evidence type="ECO:0000256" key="1">
    <source>
        <dbReference type="ARBA" id="ARBA00022741"/>
    </source>
</evidence>
<keyword evidence="5" id="KW-0804">Transcription</keyword>
<dbReference type="Gene3D" id="1.10.10.60">
    <property type="entry name" value="Homeodomain-like"/>
    <property type="match status" value="1"/>
</dbReference>
<dbReference type="InterPro" id="IPR001789">
    <property type="entry name" value="Sig_transdc_resp-reg_receiver"/>
</dbReference>
<keyword evidence="3" id="KW-0805">Transcription regulation</keyword>
<evidence type="ECO:0000256" key="6">
    <source>
        <dbReference type="PROSITE-ProRule" id="PRU00169"/>
    </source>
</evidence>
<dbReference type="PROSITE" id="PS00688">
    <property type="entry name" value="SIGMA54_INTERACT_3"/>
    <property type="match status" value="1"/>
</dbReference>
<evidence type="ECO:0000259" key="7">
    <source>
        <dbReference type="PROSITE" id="PS50045"/>
    </source>
</evidence>
<dbReference type="Proteomes" id="UP001204615">
    <property type="component" value="Unassembled WGS sequence"/>
</dbReference>
<sequence length="456" mass="49931">MSAKRILVVDNEPKMRRILELSLKNLGHEVEQAGDGREALAAIERGAFDLVLSDLRMPNMDGIALLEALRERGEDVPVIVLTAYGTIETAVAAMKLGAVDYILRPFEIETIELAVSRVLAMRAVQLENRFLRDELARGWGEFIGISAPMRQLYELIGQVAPARSNVFVVGETGTGKELVARALHEASGRSGLFVPINCAAIPAELLESELFGHARGAFTGALRDRVGKCELSSGGTIFLDEITEMPLALQAKLLRVLQEGVIERLGSNASIAVDLRVVAATNRDPQAAVDEGLLRRDLYFRLNVVRIDVPLLRDRHGDIPLLAAHFLQQYARELGRPAPRLGEPALARLERYAWPGNVRELENLMERAVVLCRGDEVTLQHLPGEIAGARPAAPVAGAEETIAAPTDLALKSHVEALESRLIRAALERSGNNKAAAARLLEISERALWYKLKRYGL</sequence>
<keyword evidence="10" id="KW-1185">Reference proteome</keyword>
<keyword evidence="1" id="KW-0547">Nucleotide-binding</keyword>
<dbReference type="Pfam" id="PF25601">
    <property type="entry name" value="AAA_lid_14"/>
    <property type="match status" value="1"/>
</dbReference>
<feature type="domain" description="Sigma-54 factor interaction" evidence="7">
    <location>
        <begin position="142"/>
        <end position="370"/>
    </location>
</feature>
<keyword evidence="2" id="KW-0067">ATP-binding</keyword>
<evidence type="ECO:0000313" key="10">
    <source>
        <dbReference type="Proteomes" id="UP001204615"/>
    </source>
</evidence>
<gene>
    <name evidence="9" type="ORF">NC595_00530</name>
</gene>
<dbReference type="Pfam" id="PF00072">
    <property type="entry name" value="Response_reg"/>
    <property type="match status" value="1"/>
</dbReference>
<dbReference type="PANTHER" id="PTHR32071:SF117">
    <property type="entry name" value="PTS-DEPENDENT DIHYDROXYACETONE KINASE OPERON REGULATORY PROTEIN-RELATED"/>
    <property type="match status" value="1"/>
</dbReference>
<comment type="caution">
    <text evidence="9">The sequence shown here is derived from an EMBL/GenBank/DDBJ whole genome shotgun (WGS) entry which is preliminary data.</text>
</comment>
<dbReference type="RefSeq" id="WP_253564181.1">
    <property type="nucleotide sequence ID" value="NZ_JAMZEK010000001.1"/>
</dbReference>
<evidence type="ECO:0000313" key="9">
    <source>
        <dbReference type="EMBL" id="MCP1372541.1"/>
    </source>
</evidence>
<dbReference type="Pfam" id="PF02954">
    <property type="entry name" value="HTH_8"/>
    <property type="match status" value="1"/>
</dbReference>
<keyword evidence="4" id="KW-0238">DNA-binding</keyword>
<evidence type="ECO:0000259" key="8">
    <source>
        <dbReference type="PROSITE" id="PS50110"/>
    </source>
</evidence>
<dbReference type="SMART" id="SM00382">
    <property type="entry name" value="AAA"/>
    <property type="match status" value="1"/>
</dbReference>
<reference evidence="9 10" key="1">
    <citation type="submission" date="2022-06" db="EMBL/GenBank/DDBJ databases">
        <title>Dyella sp. Sa strain:Sa Genome sequencing.</title>
        <authorList>
            <person name="Park S."/>
        </authorList>
    </citation>
    <scope>NUCLEOTIDE SEQUENCE [LARGE SCALE GENOMIC DNA]</scope>
    <source>
        <strain evidence="9 10">Sa</strain>
    </source>
</reference>
<dbReference type="Gene3D" id="1.10.8.60">
    <property type="match status" value="1"/>
</dbReference>
<organism evidence="9 10">
    <name type="scientific">Dyella lutea</name>
    <dbReference type="NCBI Taxonomy" id="2950441"/>
    <lineage>
        <taxon>Bacteria</taxon>
        <taxon>Pseudomonadati</taxon>
        <taxon>Pseudomonadota</taxon>
        <taxon>Gammaproteobacteria</taxon>
        <taxon>Lysobacterales</taxon>
        <taxon>Rhodanobacteraceae</taxon>
        <taxon>Dyella</taxon>
    </lineage>
</organism>
<feature type="domain" description="Response regulatory" evidence="8">
    <location>
        <begin position="5"/>
        <end position="119"/>
    </location>
</feature>
<accession>A0ABT1F579</accession>
<dbReference type="EMBL" id="JAMZEK010000001">
    <property type="protein sequence ID" value="MCP1372541.1"/>
    <property type="molecule type" value="Genomic_DNA"/>
</dbReference>
<dbReference type="SUPFAM" id="SSF52540">
    <property type="entry name" value="P-loop containing nucleoside triphosphate hydrolases"/>
    <property type="match status" value="1"/>
</dbReference>
<dbReference type="Gene3D" id="3.40.50.300">
    <property type="entry name" value="P-loop containing nucleotide triphosphate hydrolases"/>
    <property type="match status" value="1"/>
</dbReference>
<dbReference type="InterPro" id="IPR025662">
    <property type="entry name" value="Sigma_54_int_dom_ATP-bd_1"/>
</dbReference>
<dbReference type="InterPro" id="IPR003593">
    <property type="entry name" value="AAA+_ATPase"/>
</dbReference>
<dbReference type="PRINTS" id="PR01590">
    <property type="entry name" value="HTHFIS"/>
</dbReference>